<dbReference type="OrthoDB" id="1407062at2759"/>
<proteinExistence type="predicted"/>
<dbReference type="AlphaFoldDB" id="A0A371F209"/>
<feature type="compositionally biased region" description="Polar residues" evidence="1">
    <location>
        <begin position="347"/>
        <end position="360"/>
    </location>
</feature>
<comment type="caution">
    <text evidence="3">The sequence shown here is derived from an EMBL/GenBank/DDBJ whole genome shotgun (WGS) entry which is preliminary data.</text>
</comment>
<dbReference type="Proteomes" id="UP000257109">
    <property type="component" value="Unassembled WGS sequence"/>
</dbReference>
<sequence length="370" mass="43105">MHWQCRKQSAHTSKKSATNMSIFVSDQSDSSSSCLARSFKNYNKMGTHVMHPSWSMSSLMTALPESPSTLCSHASTTRHSHYSHTTNYSHQLFLFWVLQNVCNVLFFMSLIRIFLIYHIWFLESQSFGTACNSDNHDNNLSTCLSDIDEWLEHANKFCKSSNHLTESVHSGQNGSREEEEDSRLSAICNTYLGASEHELYNITLPCVREESPTCTYRTRKCGGYECTRLMRPYDEFLDDVRRRKHEAERNARKKAKHVELTLRMRRKENAINDWELKQTRKAMDKMDKIQAYQTTSLLDRVHQPSNANELERKQFRASARTQKKICLVREKAEKQKLNLRRSTLKRFQQMQTSETHSAPSEISWGSRLPL</sequence>
<evidence type="ECO:0000313" key="4">
    <source>
        <dbReference type="Proteomes" id="UP000257109"/>
    </source>
</evidence>
<organism evidence="3 4">
    <name type="scientific">Mucuna pruriens</name>
    <name type="common">Velvet bean</name>
    <name type="synonym">Dolichos pruriens</name>
    <dbReference type="NCBI Taxonomy" id="157652"/>
    <lineage>
        <taxon>Eukaryota</taxon>
        <taxon>Viridiplantae</taxon>
        <taxon>Streptophyta</taxon>
        <taxon>Embryophyta</taxon>
        <taxon>Tracheophyta</taxon>
        <taxon>Spermatophyta</taxon>
        <taxon>Magnoliopsida</taxon>
        <taxon>eudicotyledons</taxon>
        <taxon>Gunneridae</taxon>
        <taxon>Pentapetalae</taxon>
        <taxon>rosids</taxon>
        <taxon>fabids</taxon>
        <taxon>Fabales</taxon>
        <taxon>Fabaceae</taxon>
        <taxon>Papilionoideae</taxon>
        <taxon>50 kb inversion clade</taxon>
        <taxon>NPAAA clade</taxon>
        <taxon>indigoferoid/millettioid clade</taxon>
        <taxon>Phaseoleae</taxon>
        <taxon>Mucuna</taxon>
    </lineage>
</organism>
<evidence type="ECO:0008006" key="5">
    <source>
        <dbReference type="Google" id="ProtNLM"/>
    </source>
</evidence>
<dbReference type="EMBL" id="QJKJ01010953">
    <property type="protein sequence ID" value="RDX72326.1"/>
    <property type="molecule type" value="Genomic_DNA"/>
</dbReference>
<keyword evidence="2" id="KW-0812">Transmembrane</keyword>
<feature type="transmembrane region" description="Helical" evidence="2">
    <location>
        <begin position="93"/>
        <end position="120"/>
    </location>
</feature>
<name>A0A371F209_MUCPR</name>
<feature type="non-terminal residue" evidence="3">
    <location>
        <position position="370"/>
    </location>
</feature>
<accession>A0A371F209</accession>
<evidence type="ECO:0000313" key="3">
    <source>
        <dbReference type="EMBL" id="RDX72326.1"/>
    </source>
</evidence>
<gene>
    <name evidence="3" type="ORF">CR513_48209</name>
</gene>
<keyword evidence="2" id="KW-1133">Transmembrane helix</keyword>
<keyword evidence="4" id="KW-1185">Reference proteome</keyword>
<feature type="non-terminal residue" evidence="3">
    <location>
        <position position="1"/>
    </location>
</feature>
<protein>
    <recommendedName>
        <fullName evidence="5">Remorin C-terminal domain-containing protein</fullName>
    </recommendedName>
</protein>
<evidence type="ECO:0000256" key="1">
    <source>
        <dbReference type="SAM" id="MobiDB-lite"/>
    </source>
</evidence>
<evidence type="ECO:0000256" key="2">
    <source>
        <dbReference type="SAM" id="Phobius"/>
    </source>
</evidence>
<reference evidence="3" key="1">
    <citation type="submission" date="2018-05" db="EMBL/GenBank/DDBJ databases">
        <title>Draft genome of Mucuna pruriens seed.</title>
        <authorList>
            <person name="Nnadi N.E."/>
            <person name="Vos R."/>
            <person name="Hasami M.H."/>
            <person name="Devisetty U.K."/>
            <person name="Aguiy J.C."/>
        </authorList>
    </citation>
    <scope>NUCLEOTIDE SEQUENCE [LARGE SCALE GENOMIC DNA]</scope>
    <source>
        <strain evidence="3">JCA_2017</strain>
    </source>
</reference>
<keyword evidence="2" id="KW-0472">Membrane</keyword>
<feature type="region of interest" description="Disordered" evidence="1">
    <location>
        <begin position="347"/>
        <end position="370"/>
    </location>
</feature>